<gene>
    <name evidence="8" type="ORF">SLUN_01055</name>
</gene>
<evidence type="ECO:0000256" key="6">
    <source>
        <dbReference type="SAM" id="MobiDB-lite"/>
    </source>
</evidence>
<evidence type="ECO:0000256" key="3">
    <source>
        <dbReference type="ARBA" id="ARBA00022777"/>
    </source>
</evidence>
<dbReference type="GO" id="GO:0005524">
    <property type="term" value="F:ATP binding"/>
    <property type="evidence" value="ECO:0007669"/>
    <property type="project" value="UniProtKB-UniRule"/>
</dbReference>
<feature type="domain" description="Protein kinase" evidence="7">
    <location>
        <begin position="24"/>
        <end position="276"/>
    </location>
</feature>
<dbReference type="InterPro" id="IPR017441">
    <property type="entry name" value="Protein_kinase_ATP_BS"/>
</dbReference>
<keyword evidence="1" id="KW-0808">Transferase</keyword>
<dbReference type="PROSITE" id="PS00108">
    <property type="entry name" value="PROTEIN_KINASE_ST"/>
    <property type="match status" value="1"/>
</dbReference>
<feature type="compositionally biased region" description="Polar residues" evidence="6">
    <location>
        <begin position="373"/>
        <end position="386"/>
    </location>
</feature>
<feature type="binding site" evidence="5">
    <location>
        <position position="52"/>
    </location>
    <ligand>
        <name>ATP</name>
        <dbReference type="ChEBI" id="CHEBI:30616"/>
    </ligand>
</feature>
<dbReference type="KEGG" id="slk:SLUN_01055"/>
<evidence type="ECO:0000259" key="7">
    <source>
        <dbReference type="PROSITE" id="PS50011"/>
    </source>
</evidence>
<reference evidence="8 9" key="1">
    <citation type="submission" date="2018-01" db="EMBL/GenBank/DDBJ databases">
        <title>Complete genome sequence of Streptomyces lunaelactis MM109T, a Ferroverdin A producer isolated from cave moonmilk deposits.</title>
        <authorList>
            <person name="Naome A."/>
            <person name="Martinet L."/>
            <person name="Maciejewska M."/>
            <person name="Anderssen S."/>
            <person name="Adam D."/>
            <person name="Tenconi E."/>
            <person name="Deflandre B."/>
            <person name="Arguelles-Arias A."/>
            <person name="Calusinska M."/>
            <person name="Copieters W."/>
            <person name="Karim L."/>
            <person name="Hanikenne M."/>
            <person name="Baurain D."/>
            <person name="van Wezel G."/>
            <person name="Smargiasso N."/>
            <person name="de Pauw E."/>
            <person name="Delfosse P."/>
            <person name="Rigali S."/>
        </authorList>
    </citation>
    <scope>NUCLEOTIDE SEQUENCE [LARGE SCALE GENOMIC DNA]</scope>
    <source>
        <strain evidence="8 9">MM109</strain>
    </source>
</reference>
<evidence type="ECO:0000256" key="1">
    <source>
        <dbReference type="ARBA" id="ARBA00022679"/>
    </source>
</evidence>
<feature type="region of interest" description="Disordered" evidence="6">
    <location>
        <begin position="346"/>
        <end position="418"/>
    </location>
</feature>
<dbReference type="CDD" id="cd14014">
    <property type="entry name" value="STKc_PknB_like"/>
    <property type="match status" value="1"/>
</dbReference>
<dbReference type="PANTHER" id="PTHR43289:SF34">
    <property type="entry name" value="SERINE_THREONINE-PROTEIN KINASE YBDM-RELATED"/>
    <property type="match status" value="1"/>
</dbReference>
<keyword evidence="3 8" id="KW-0418">Kinase</keyword>
<dbReference type="PROSITE" id="PS50011">
    <property type="entry name" value="PROTEIN_KINASE_DOM"/>
    <property type="match status" value="1"/>
</dbReference>
<keyword evidence="2 5" id="KW-0547">Nucleotide-binding</keyword>
<dbReference type="Proteomes" id="UP000244201">
    <property type="component" value="Chromosome"/>
</dbReference>
<evidence type="ECO:0000256" key="4">
    <source>
        <dbReference type="ARBA" id="ARBA00022840"/>
    </source>
</evidence>
<keyword evidence="8" id="KW-0723">Serine/threonine-protein kinase</keyword>
<sequence>MSAADSGGRVLPARPGDPSRVGPYRIIGRLGAGGMGAVHAGLDPAGVRVAVKVIHAAQAEDPEFRARFRREVQLSARVQGPCLIPLLAADPEAAASWLATEYAPGPTLNQHLSEHGPLTGGMLYAFAAGTAHALAAIHKAGVVHRDVKPQNVILTPAGPRVLDFGIAHAADGTSVTRTGVMTGTPGWISPEHYRTGTAGPAGDMFAWGALLAYAATGRLLFGTGAPDVVAYRVMSGDPDLDGVPADLQEIVEKALAKDPEERISAISAAEECSLLLASQATEVIPVEGAGLEPTMVGDLVAAAWDMPTLDDPSWQVSARRRKGRTGAVLIGAAALGGALVGGLLSQTDSAPKKSNPTAGSASRPSPAADMASGTPSAVRSDGQNGATKADSGEASLATWKESRPARTPAENDAPGAMGTGAWLDPVAYPDMDRTITFHESRGEVYIATSGQELPSVAVQEVAETVCLGLQDLVRSYPDSPYSKYVVVDTARKGGPGIVWEDNFRTNTACAASIQDRSSPGVGQDSWWQPTELGLEQAQIPSTDNDEIRVAGETASGVISAWQGNSRIRNDPNWLDHHNMSVGFAPDEAVMYVWAKKPEWDQTTREKWAKTASDVACQAVLTESHARKEWRYAQYAVAVTGSEGSEDFLRWGSAGSCAG</sequence>
<dbReference type="Gene3D" id="1.10.510.10">
    <property type="entry name" value="Transferase(Phosphotransferase) domain 1"/>
    <property type="match status" value="1"/>
</dbReference>
<dbReference type="PANTHER" id="PTHR43289">
    <property type="entry name" value="MITOGEN-ACTIVATED PROTEIN KINASE KINASE KINASE 20-RELATED"/>
    <property type="match status" value="1"/>
</dbReference>
<dbReference type="Gene3D" id="3.30.200.20">
    <property type="entry name" value="Phosphorylase Kinase, domain 1"/>
    <property type="match status" value="1"/>
</dbReference>
<dbReference type="GO" id="GO:0004674">
    <property type="term" value="F:protein serine/threonine kinase activity"/>
    <property type="evidence" value="ECO:0007669"/>
    <property type="project" value="UniProtKB-KW"/>
</dbReference>
<keyword evidence="4 5" id="KW-0067">ATP-binding</keyword>
<dbReference type="OrthoDB" id="9762169at2"/>
<feature type="compositionally biased region" description="Polar residues" evidence="6">
    <location>
        <begin position="346"/>
        <end position="363"/>
    </location>
</feature>
<evidence type="ECO:0000256" key="2">
    <source>
        <dbReference type="ARBA" id="ARBA00022741"/>
    </source>
</evidence>
<keyword evidence="9" id="KW-1185">Reference proteome</keyword>
<dbReference type="AlphaFoldDB" id="A0A2R4SW15"/>
<evidence type="ECO:0000313" key="9">
    <source>
        <dbReference type="Proteomes" id="UP000244201"/>
    </source>
</evidence>
<dbReference type="EMBL" id="CP026304">
    <property type="protein sequence ID" value="AVZ71048.1"/>
    <property type="molecule type" value="Genomic_DNA"/>
</dbReference>
<dbReference type="InterPro" id="IPR008271">
    <property type="entry name" value="Ser/Thr_kinase_AS"/>
</dbReference>
<dbReference type="PROSITE" id="PS00107">
    <property type="entry name" value="PROTEIN_KINASE_ATP"/>
    <property type="match status" value="1"/>
</dbReference>
<dbReference type="SMART" id="SM00220">
    <property type="entry name" value="S_TKc"/>
    <property type="match status" value="1"/>
</dbReference>
<dbReference type="SUPFAM" id="SSF56112">
    <property type="entry name" value="Protein kinase-like (PK-like)"/>
    <property type="match status" value="1"/>
</dbReference>
<accession>A0A2R4SW15</accession>
<proteinExistence type="predicted"/>
<organism evidence="8 9">
    <name type="scientific">Streptomyces lunaelactis</name>
    <dbReference type="NCBI Taxonomy" id="1535768"/>
    <lineage>
        <taxon>Bacteria</taxon>
        <taxon>Bacillati</taxon>
        <taxon>Actinomycetota</taxon>
        <taxon>Actinomycetes</taxon>
        <taxon>Kitasatosporales</taxon>
        <taxon>Streptomycetaceae</taxon>
        <taxon>Streptomyces</taxon>
    </lineage>
</organism>
<protein>
    <submittedName>
        <fullName evidence="8">Serine/threonine protein kinase</fullName>
    </submittedName>
</protein>
<dbReference type="Pfam" id="PF00069">
    <property type="entry name" value="Pkinase"/>
    <property type="match status" value="1"/>
</dbReference>
<evidence type="ECO:0000256" key="5">
    <source>
        <dbReference type="PROSITE-ProRule" id="PRU10141"/>
    </source>
</evidence>
<dbReference type="InterPro" id="IPR000719">
    <property type="entry name" value="Prot_kinase_dom"/>
</dbReference>
<dbReference type="InterPro" id="IPR011009">
    <property type="entry name" value="Kinase-like_dom_sf"/>
</dbReference>
<evidence type="ECO:0000313" key="8">
    <source>
        <dbReference type="EMBL" id="AVZ71048.1"/>
    </source>
</evidence>
<name>A0A2R4SW15_9ACTN</name>